<evidence type="ECO:0000256" key="9">
    <source>
        <dbReference type="ARBA" id="ARBA00023237"/>
    </source>
</evidence>
<reference evidence="11" key="1">
    <citation type="journal article" date="2014" name="Int. J. Syst. Evol. Microbiol.">
        <title>Complete genome sequence of Corynebacterium casei LMG S-19264T (=DSM 44701T), isolated from a smear-ripened cheese.</title>
        <authorList>
            <consortium name="US DOE Joint Genome Institute (JGI-PGF)"/>
            <person name="Walter F."/>
            <person name="Albersmeier A."/>
            <person name="Kalinowski J."/>
            <person name="Ruckert C."/>
        </authorList>
    </citation>
    <scope>NUCLEOTIDE SEQUENCE</scope>
    <source>
        <strain evidence="11">CGMCC 1.12919</strain>
    </source>
</reference>
<evidence type="ECO:0000256" key="1">
    <source>
        <dbReference type="ARBA" id="ARBA00009521"/>
    </source>
</evidence>
<keyword evidence="8 10" id="KW-0472">Membrane</keyword>
<comment type="function">
    <text evidence="10">Forms passive diffusion pores that allow small molecular weight hydrophilic materials across the outer membrane.</text>
</comment>
<reference evidence="11" key="2">
    <citation type="submission" date="2020-09" db="EMBL/GenBank/DDBJ databases">
        <authorList>
            <person name="Sun Q."/>
            <person name="Zhou Y."/>
        </authorList>
    </citation>
    <scope>NUCLEOTIDE SEQUENCE</scope>
    <source>
        <strain evidence="11">CGMCC 1.12919</strain>
    </source>
</reference>
<evidence type="ECO:0000313" key="12">
    <source>
        <dbReference type="Proteomes" id="UP000637002"/>
    </source>
</evidence>
<dbReference type="EMBL" id="BMGG01000004">
    <property type="protein sequence ID" value="GGC66864.1"/>
    <property type="molecule type" value="Genomic_DNA"/>
</dbReference>
<keyword evidence="2 10" id="KW-0813">Transport</keyword>
<evidence type="ECO:0000256" key="4">
    <source>
        <dbReference type="ARBA" id="ARBA00022692"/>
    </source>
</evidence>
<keyword evidence="6 10" id="KW-0406">Ion transport</keyword>
<comment type="domain">
    <text evidence="10">Consists of 16-stranded beta-barrel sheets, with large surface-exposed loops, that form a transmembrane pore at the center of each barrel. The pore is partially ocluded by a peptide loop that folds into the pore lumen.</text>
</comment>
<name>A0A916XE34_9HYPH</name>
<dbReference type="GO" id="GO:0015288">
    <property type="term" value="F:porin activity"/>
    <property type="evidence" value="ECO:0007669"/>
    <property type="project" value="UniProtKB-KW"/>
</dbReference>
<evidence type="ECO:0000256" key="8">
    <source>
        <dbReference type="ARBA" id="ARBA00023136"/>
    </source>
</evidence>
<evidence type="ECO:0000256" key="5">
    <source>
        <dbReference type="ARBA" id="ARBA00022729"/>
    </source>
</evidence>
<proteinExistence type="inferred from homology"/>
<dbReference type="GO" id="GO:0009279">
    <property type="term" value="C:cell outer membrane"/>
    <property type="evidence" value="ECO:0007669"/>
    <property type="project" value="UniProtKB-SubCell"/>
</dbReference>
<dbReference type="RefSeq" id="WP_244641955.1">
    <property type="nucleotide sequence ID" value="NZ_BMGG01000004.1"/>
</dbReference>
<dbReference type="Pfam" id="PF02530">
    <property type="entry name" value="Porin_2"/>
    <property type="match status" value="1"/>
</dbReference>
<dbReference type="Proteomes" id="UP000637002">
    <property type="component" value="Unassembled WGS sequence"/>
</dbReference>
<evidence type="ECO:0000256" key="2">
    <source>
        <dbReference type="ARBA" id="ARBA00022448"/>
    </source>
</evidence>
<dbReference type="InterPro" id="IPR003684">
    <property type="entry name" value="Porin_alphabac"/>
</dbReference>
<dbReference type="AlphaFoldDB" id="A0A916XE34"/>
<dbReference type="GO" id="GO:0046930">
    <property type="term" value="C:pore complex"/>
    <property type="evidence" value="ECO:0007669"/>
    <property type="project" value="UniProtKB-KW"/>
</dbReference>
<comment type="similarity">
    <text evidence="1 10">Belongs to the alphaproteobacteria porin family.</text>
</comment>
<keyword evidence="9 10" id="KW-0998">Cell outer membrane</keyword>
<sequence length="550" mass="58998">MNIVRAILLGSAAGLSMMTGAEAADLPMTKAAPVEYVRVCTAYGPGFFYIPGTDTCIKVGGRARFEYQYSGPLKSVNSDASSYRGLGRLQVDARTASEWGTVRTFVRFEIASRTGGWPLRSGTAERQAQAFFATGIDTFSRAQKYVEADKAFIQFAGLTAGRFSSFYDFYGHELEFIGYTFSSEVQSTNGIAYTAKLGNGFSATLSVEDPTARRQPLYTAGGIFPNNAAANSAVPSGLRNLPYNGTTFPGAIGLTFDPSTGLPTSYASVDIAQRNQLPDFVGVLRYDGGWGSAQLSAATHQISVGTFVQANQGSTVLTPTQVAALGGVQRPEAAYGYAVQAGVKFKLDMIAPGDQLWLQAAYGKGALSYTGITGLCGGANRTCQSWGRFNVDTFDGYLNAYGDIKLTESWSVVASYLHYWTPTVRQAVFASYAGVDFGKGARGALGPLYAGLGGSLIPANLNFTPAQAIAYAYSPSLKNYNMFYVGTNLVWSPVKNLDIGAEVSYAQKNVSGRVVDVNKPLTYTINGVPTPKTTSMDYVWETRLRIQRDF</sequence>
<keyword evidence="3 10" id="KW-1134">Transmembrane beta strand</keyword>
<accession>A0A916XE34</accession>
<evidence type="ECO:0000256" key="6">
    <source>
        <dbReference type="ARBA" id="ARBA00023065"/>
    </source>
</evidence>
<dbReference type="GO" id="GO:0006811">
    <property type="term" value="P:monoatomic ion transport"/>
    <property type="evidence" value="ECO:0007669"/>
    <property type="project" value="UniProtKB-KW"/>
</dbReference>
<keyword evidence="5 10" id="KW-0732">Signal</keyword>
<gene>
    <name evidence="11" type="ORF">GCM10010994_26800</name>
</gene>
<keyword evidence="12" id="KW-1185">Reference proteome</keyword>
<evidence type="ECO:0000256" key="7">
    <source>
        <dbReference type="ARBA" id="ARBA00023114"/>
    </source>
</evidence>
<evidence type="ECO:0000256" key="10">
    <source>
        <dbReference type="RuleBase" id="RU364005"/>
    </source>
</evidence>
<organism evidence="11 12">
    <name type="scientific">Chelatococcus reniformis</name>
    <dbReference type="NCBI Taxonomy" id="1494448"/>
    <lineage>
        <taxon>Bacteria</taxon>
        <taxon>Pseudomonadati</taxon>
        <taxon>Pseudomonadota</taxon>
        <taxon>Alphaproteobacteria</taxon>
        <taxon>Hyphomicrobiales</taxon>
        <taxon>Chelatococcaceae</taxon>
        <taxon>Chelatococcus</taxon>
    </lineage>
</organism>
<keyword evidence="4 10" id="KW-0812">Transmembrane</keyword>
<feature type="chain" id="PRO_5038170429" description="Porin" evidence="10">
    <location>
        <begin position="24"/>
        <end position="550"/>
    </location>
</feature>
<keyword evidence="7 10" id="KW-0626">Porin</keyword>
<evidence type="ECO:0000313" key="11">
    <source>
        <dbReference type="EMBL" id="GGC66864.1"/>
    </source>
</evidence>
<comment type="subcellular location">
    <subcellularLocation>
        <location evidence="10">Cell outer membrane</location>
        <topology evidence="10">Multi-pass membrane protein</topology>
    </subcellularLocation>
</comment>
<feature type="signal peptide" evidence="10">
    <location>
        <begin position="1"/>
        <end position="23"/>
    </location>
</feature>
<evidence type="ECO:0000256" key="3">
    <source>
        <dbReference type="ARBA" id="ARBA00022452"/>
    </source>
</evidence>
<comment type="caution">
    <text evidence="11">The sequence shown here is derived from an EMBL/GenBank/DDBJ whole genome shotgun (WGS) entry which is preliminary data.</text>
</comment>
<protein>
    <recommendedName>
        <fullName evidence="10">Porin</fullName>
    </recommendedName>
</protein>